<dbReference type="InterPro" id="IPR013103">
    <property type="entry name" value="RVT_2"/>
</dbReference>
<feature type="domain" description="Reverse transcriptase Ty1/copia-type" evidence="1">
    <location>
        <begin position="2"/>
        <end position="80"/>
    </location>
</feature>
<dbReference type="PANTHER" id="PTHR11439:SF467">
    <property type="entry name" value="INTEGRASE CATALYTIC DOMAIN-CONTAINING PROTEIN"/>
    <property type="match status" value="1"/>
</dbReference>
<dbReference type="CDD" id="cd09272">
    <property type="entry name" value="RNase_HI_RT_Ty1"/>
    <property type="match status" value="1"/>
</dbReference>
<dbReference type="EMBL" id="JAACNO010003140">
    <property type="protein sequence ID" value="KAF4128288.1"/>
    <property type="molecule type" value="Genomic_DNA"/>
</dbReference>
<gene>
    <name evidence="2" type="ORF">GN958_ATG22518</name>
</gene>
<evidence type="ECO:0000313" key="3">
    <source>
        <dbReference type="Proteomes" id="UP000704712"/>
    </source>
</evidence>
<dbReference type="GO" id="GO:0003964">
    <property type="term" value="F:RNA-directed DNA polymerase activity"/>
    <property type="evidence" value="ECO:0007669"/>
    <property type="project" value="UniProtKB-KW"/>
</dbReference>
<reference evidence="2" key="1">
    <citation type="submission" date="2020-03" db="EMBL/GenBank/DDBJ databases">
        <title>Hybrid Assembly of Korean Phytophthora infestans isolates.</title>
        <authorList>
            <person name="Prokchorchik M."/>
            <person name="Lee Y."/>
            <person name="Seo J."/>
            <person name="Cho J.-H."/>
            <person name="Park Y.-E."/>
            <person name="Jang D.-C."/>
            <person name="Im J.-S."/>
            <person name="Choi J.-G."/>
            <person name="Park H.-J."/>
            <person name="Lee G.-B."/>
            <person name="Lee Y.-G."/>
            <person name="Hong S.-Y."/>
            <person name="Cho K."/>
            <person name="Sohn K.H."/>
        </authorList>
    </citation>
    <scope>NUCLEOTIDE SEQUENCE</scope>
    <source>
        <strain evidence="2">KR_2_A2</strain>
    </source>
</reference>
<name>A0A8S9TQP5_PHYIN</name>
<protein>
    <submittedName>
        <fullName evidence="2">Reverse transcriptase (RNA-dependent DNA polymerase)</fullName>
    </submittedName>
</protein>
<accession>A0A8S9TQP5</accession>
<keyword evidence="2" id="KW-0695">RNA-directed DNA polymerase</keyword>
<evidence type="ECO:0000259" key="1">
    <source>
        <dbReference type="Pfam" id="PF07727"/>
    </source>
</evidence>
<dbReference type="Pfam" id="PF07727">
    <property type="entry name" value="RVT_2"/>
    <property type="match status" value="1"/>
</dbReference>
<keyword evidence="2" id="KW-0548">Nucleotidyltransferase</keyword>
<evidence type="ECO:0000313" key="2">
    <source>
        <dbReference type="EMBL" id="KAF4128288.1"/>
    </source>
</evidence>
<sequence>MFLTVYVDDIIIAKIPNDIEEVILQLADWFKLKDLGRVRHLLGMEVNYMPGRMVCLSQTAYIERLADKFGLQSARSVRSPQFHHEKPTKIETELTKINDPALPYKEIVGSLQYLVACTRPDLAHVVRNLGRYMSAYSIENYRAAQRVVRYALATKNMGLVYRVNSESVVMDAFCDADHQSCPETSRSVTGYLLRLHGNTWMWKSHGQRRVTEDTCSSELVACCECTKMVVWARELVLELGFSGQELQVPIHCDNQSAIAVVACNGNTSRVRHMAKHARFINEYIQAKELDLVYVQSAENLADIFTKALGPAEFERQRSRLNVEDVPSTWAKVAASAREHAVVKDVEMEEA</sequence>
<comment type="caution">
    <text evidence="2">The sequence shown here is derived from an EMBL/GenBank/DDBJ whole genome shotgun (WGS) entry which is preliminary data.</text>
</comment>
<keyword evidence="2" id="KW-0808">Transferase</keyword>
<dbReference type="AlphaFoldDB" id="A0A8S9TQP5"/>
<dbReference type="PANTHER" id="PTHR11439">
    <property type="entry name" value="GAG-POL-RELATED RETROTRANSPOSON"/>
    <property type="match status" value="1"/>
</dbReference>
<dbReference type="Proteomes" id="UP000704712">
    <property type="component" value="Unassembled WGS sequence"/>
</dbReference>
<proteinExistence type="predicted"/>
<organism evidence="2 3">
    <name type="scientific">Phytophthora infestans</name>
    <name type="common">Potato late blight agent</name>
    <name type="synonym">Botrytis infestans</name>
    <dbReference type="NCBI Taxonomy" id="4787"/>
    <lineage>
        <taxon>Eukaryota</taxon>
        <taxon>Sar</taxon>
        <taxon>Stramenopiles</taxon>
        <taxon>Oomycota</taxon>
        <taxon>Peronosporomycetes</taxon>
        <taxon>Peronosporales</taxon>
        <taxon>Peronosporaceae</taxon>
        <taxon>Phytophthora</taxon>
    </lineage>
</organism>